<evidence type="ECO:0000256" key="11">
    <source>
        <dbReference type="SAM" id="MobiDB-lite"/>
    </source>
</evidence>
<feature type="chain" id="PRO_5043775844" description="TIR domain-containing protein" evidence="13">
    <location>
        <begin position="22"/>
        <end position="1129"/>
    </location>
</feature>
<evidence type="ECO:0000256" key="5">
    <source>
        <dbReference type="ARBA" id="ARBA00022729"/>
    </source>
</evidence>
<dbReference type="Gene3D" id="3.40.50.10140">
    <property type="entry name" value="Toll/interleukin-1 receptor homology (TIR) domain"/>
    <property type="match status" value="1"/>
</dbReference>
<keyword evidence="4 12" id="KW-0812">Transmembrane</keyword>
<comment type="caution">
    <text evidence="15">The sequence shown here is derived from an EMBL/GenBank/DDBJ whole genome shotgun (WGS) entry which is preliminary data.</text>
</comment>
<dbReference type="InterPro" id="IPR000157">
    <property type="entry name" value="TIR_dom"/>
</dbReference>
<keyword evidence="3" id="KW-0433">Leucine-rich repeat</keyword>
<keyword evidence="6" id="KW-0677">Repeat</keyword>
<feature type="transmembrane region" description="Helical" evidence="12">
    <location>
        <begin position="922"/>
        <end position="946"/>
    </location>
</feature>
<evidence type="ECO:0000313" key="16">
    <source>
        <dbReference type="Proteomes" id="UP000827092"/>
    </source>
</evidence>
<keyword evidence="5 13" id="KW-0732">Signal</keyword>
<evidence type="ECO:0000256" key="1">
    <source>
        <dbReference type="ARBA" id="ARBA00004479"/>
    </source>
</evidence>
<dbReference type="Pfam" id="PF13855">
    <property type="entry name" value="LRR_8"/>
    <property type="match status" value="2"/>
</dbReference>
<dbReference type="PANTHER" id="PTHR24365:SF541">
    <property type="entry name" value="PROTEIN TOLL-RELATED"/>
    <property type="match status" value="1"/>
</dbReference>
<reference evidence="15 16" key="1">
    <citation type="journal article" date="2022" name="Nat. Ecol. Evol.">
        <title>A masculinizing supergene underlies an exaggerated male reproductive morph in a spider.</title>
        <authorList>
            <person name="Hendrickx F."/>
            <person name="De Corte Z."/>
            <person name="Sonet G."/>
            <person name="Van Belleghem S.M."/>
            <person name="Kostlbacher S."/>
            <person name="Vangestel C."/>
        </authorList>
    </citation>
    <scope>NUCLEOTIDE SEQUENCE [LARGE SCALE GENOMIC DNA]</scope>
    <source>
        <strain evidence="15">W744_W776</strain>
    </source>
</reference>
<organism evidence="15 16">
    <name type="scientific">Oedothorax gibbosus</name>
    <dbReference type="NCBI Taxonomy" id="931172"/>
    <lineage>
        <taxon>Eukaryota</taxon>
        <taxon>Metazoa</taxon>
        <taxon>Ecdysozoa</taxon>
        <taxon>Arthropoda</taxon>
        <taxon>Chelicerata</taxon>
        <taxon>Arachnida</taxon>
        <taxon>Araneae</taxon>
        <taxon>Araneomorphae</taxon>
        <taxon>Entelegynae</taxon>
        <taxon>Araneoidea</taxon>
        <taxon>Linyphiidae</taxon>
        <taxon>Erigoninae</taxon>
        <taxon>Oedothorax</taxon>
    </lineage>
</organism>
<dbReference type="InterPro" id="IPR035897">
    <property type="entry name" value="Toll_tir_struct_dom_sf"/>
</dbReference>
<comment type="similarity">
    <text evidence="2">Belongs to the Toll-like receptor family.</text>
</comment>
<evidence type="ECO:0000313" key="15">
    <source>
        <dbReference type="EMBL" id="KAG8200403.1"/>
    </source>
</evidence>
<dbReference type="PRINTS" id="PR01537">
    <property type="entry name" value="INTRLKN1R1F"/>
</dbReference>
<evidence type="ECO:0000256" key="7">
    <source>
        <dbReference type="ARBA" id="ARBA00022989"/>
    </source>
</evidence>
<feature type="signal peptide" evidence="13">
    <location>
        <begin position="1"/>
        <end position="21"/>
    </location>
</feature>
<dbReference type="SMART" id="SM00365">
    <property type="entry name" value="LRR_SD22"/>
    <property type="match status" value="6"/>
</dbReference>
<evidence type="ECO:0000256" key="12">
    <source>
        <dbReference type="SAM" id="Phobius"/>
    </source>
</evidence>
<comment type="subcellular location">
    <subcellularLocation>
        <location evidence="1">Membrane</location>
        <topology evidence="1">Single-pass type I membrane protein</topology>
    </subcellularLocation>
</comment>
<evidence type="ECO:0000256" key="4">
    <source>
        <dbReference type="ARBA" id="ARBA00022692"/>
    </source>
</evidence>
<dbReference type="Gene3D" id="3.80.10.10">
    <property type="entry name" value="Ribonuclease Inhibitor"/>
    <property type="match status" value="4"/>
</dbReference>
<keyword evidence="8 12" id="KW-0472">Membrane</keyword>
<name>A0AAV6VXF4_9ARAC</name>
<dbReference type="PANTHER" id="PTHR24365">
    <property type="entry name" value="TOLL-LIKE RECEPTOR"/>
    <property type="match status" value="1"/>
</dbReference>
<evidence type="ECO:0000256" key="6">
    <source>
        <dbReference type="ARBA" id="ARBA00022737"/>
    </source>
</evidence>
<keyword evidence="16" id="KW-1185">Reference proteome</keyword>
<dbReference type="SUPFAM" id="SSF52200">
    <property type="entry name" value="Toll/Interleukin receptor TIR domain"/>
    <property type="match status" value="1"/>
</dbReference>
<evidence type="ECO:0000256" key="8">
    <source>
        <dbReference type="ARBA" id="ARBA00023136"/>
    </source>
</evidence>
<dbReference type="AlphaFoldDB" id="A0AAV6VXF4"/>
<dbReference type="EMBL" id="JAFNEN010000016">
    <property type="protein sequence ID" value="KAG8200403.1"/>
    <property type="molecule type" value="Genomic_DNA"/>
</dbReference>
<evidence type="ECO:0000256" key="9">
    <source>
        <dbReference type="ARBA" id="ARBA00023170"/>
    </source>
</evidence>
<dbReference type="SMART" id="SM00013">
    <property type="entry name" value="LRRNT"/>
    <property type="match status" value="1"/>
</dbReference>
<dbReference type="GO" id="GO:0038023">
    <property type="term" value="F:signaling receptor activity"/>
    <property type="evidence" value="ECO:0007669"/>
    <property type="project" value="TreeGrafter"/>
</dbReference>
<dbReference type="InterPro" id="IPR001611">
    <property type="entry name" value="Leu-rich_rpt"/>
</dbReference>
<dbReference type="Pfam" id="PF01582">
    <property type="entry name" value="TIR"/>
    <property type="match status" value="1"/>
</dbReference>
<feature type="domain" description="TIR" evidence="14">
    <location>
        <begin position="974"/>
        <end position="1109"/>
    </location>
</feature>
<evidence type="ECO:0000256" key="2">
    <source>
        <dbReference type="ARBA" id="ARBA00009634"/>
    </source>
</evidence>
<proteinExistence type="inferred from homology"/>
<dbReference type="PROSITE" id="PS51450">
    <property type="entry name" value="LRR"/>
    <property type="match status" value="2"/>
</dbReference>
<evidence type="ECO:0000259" key="14">
    <source>
        <dbReference type="PROSITE" id="PS50104"/>
    </source>
</evidence>
<sequence>MFRVCWISAFHFLCWETILYSLPSQVSLSTSSQNDTSIQNENFSTTEEVLHSSNKESFTSIFIPTAETISANSSTNTEHMVSKLDIDLINNQSSLIDDALHPYIPFVSPATANSSKGTISSTTTTTTSSSFDNPDSKPNEVFLRKPPMHLMLYPFPENSTTTMTSRTGAISSATDSYADGLKPDKDFQLEHAYHMLKMHYTTDNYTETASSTEAELENSETNFPQQQCEAALPGCHCFDFEVVAGIYCDSIDFFHANRLIDIFEPNETFEVTLNGEGVLRRGTFKGLIVYRVFLQGLMEVEDGVFDGVYRLRRFHVRFSSLKTIPDFRPISQSLRIVHMDNGQLTSVEGPGLTNLPLLTTLSMVNNSIRMVHPLAFQGTENIIIFDLSRNLLSSLPPDTFSPWKKLKKVVLSYNRLLHVDRLFQVANPRFIFLDFNNLTDLDSVLYPDMDQVETLDLSHNPIVEVSNSSFKGRVNATRFIYLDHCRIRSFDVAHYAELTQLTELDLSYNAIEVIEHQTVEFGYNLQLDLTGNRITEFNAELSFNVKRVFLTGNLLTSLGRALRYSQMEDVLLGDNLISSVLASDLIGVFNVRALDLQGNRITEVESVALSTLRRDLGILDLSRNQIKRLGGCVRFLGALVSLNLTANLIENFDEGEFTGLNELTALYLGQNHIATLGLELQQLPQLQHLVVSHNRIRTMHVDHIPKNLEFLYLEENPFKCDCELLAFLMHLNATSIPETDVPLCLQPDFPEATGCPYPCSCACSTSEDHYIEVDCGRRNLSEIPVLFPNTTDETSRFISVTLPRSSIEGPFYLEDEIGALDLSNNRLSVVDEARLPVTLRVLRLDSNFLTIPLVPQSMAQLKSISLGNNPWTCDCDTLLFKKWILSKSDMVVDPNSTMCGPGNLVGRVIWLMMDIDLCPTDVGFYVSLAFAALSFCLLLAGVKIAWTRWSVQVRVWLYSKGVTWAKERDMDGEKHFDAFLSFSHKDSNFVIEQIVNVVEKRAPNVRLCLHYKHFLPGEFITDNILNAVHNSKRTVLILSRNFLESEWCLLEFRAAHVQALRDRVHRVVVIKVGELPDELMDPVLRLYLESTTYLTWGEGNFWDNFLYVLPTSTTCKPSLTLSIMDPLKK</sequence>
<dbReference type="InterPro" id="IPR000372">
    <property type="entry name" value="LRRNT"/>
</dbReference>
<dbReference type="InterPro" id="IPR000483">
    <property type="entry name" value="Cys-rich_flank_reg_C"/>
</dbReference>
<dbReference type="InterPro" id="IPR032675">
    <property type="entry name" value="LRR_dom_sf"/>
</dbReference>
<protein>
    <recommendedName>
        <fullName evidence="14">TIR domain-containing protein</fullName>
    </recommendedName>
</protein>
<feature type="region of interest" description="Disordered" evidence="11">
    <location>
        <begin position="112"/>
        <end position="139"/>
    </location>
</feature>
<keyword evidence="10" id="KW-0325">Glycoprotein</keyword>
<evidence type="ECO:0000256" key="13">
    <source>
        <dbReference type="SAM" id="SignalP"/>
    </source>
</evidence>
<dbReference type="Proteomes" id="UP000827092">
    <property type="component" value="Unassembled WGS sequence"/>
</dbReference>
<dbReference type="SMART" id="SM00369">
    <property type="entry name" value="LRR_TYP"/>
    <property type="match status" value="8"/>
</dbReference>
<dbReference type="SUPFAM" id="SSF52058">
    <property type="entry name" value="L domain-like"/>
    <property type="match status" value="3"/>
</dbReference>
<dbReference type="PROSITE" id="PS50104">
    <property type="entry name" value="TIR"/>
    <property type="match status" value="1"/>
</dbReference>
<dbReference type="SMART" id="SM00082">
    <property type="entry name" value="LRRCT"/>
    <property type="match status" value="2"/>
</dbReference>
<keyword evidence="7 12" id="KW-1133">Transmembrane helix</keyword>
<dbReference type="GO" id="GO:0005886">
    <property type="term" value="C:plasma membrane"/>
    <property type="evidence" value="ECO:0007669"/>
    <property type="project" value="TreeGrafter"/>
</dbReference>
<dbReference type="SMART" id="SM00255">
    <property type="entry name" value="TIR"/>
    <property type="match status" value="1"/>
</dbReference>
<dbReference type="GO" id="GO:0007165">
    <property type="term" value="P:signal transduction"/>
    <property type="evidence" value="ECO:0007669"/>
    <property type="project" value="InterPro"/>
</dbReference>
<dbReference type="FunFam" id="3.40.50.10140:FF:000021">
    <property type="entry name" value="Toll receptor 13"/>
    <property type="match status" value="1"/>
</dbReference>
<gene>
    <name evidence="15" type="ORF">JTE90_028578</name>
</gene>
<evidence type="ECO:0000256" key="10">
    <source>
        <dbReference type="ARBA" id="ARBA00023180"/>
    </source>
</evidence>
<accession>A0AAV6VXF4</accession>
<feature type="compositionally biased region" description="Low complexity" evidence="11">
    <location>
        <begin position="114"/>
        <end position="130"/>
    </location>
</feature>
<keyword evidence="9" id="KW-0675">Receptor</keyword>
<dbReference type="InterPro" id="IPR003591">
    <property type="entry name" value="Leu-rich_rpt_typical-subtyp"/>
</dbReference>
<evidence type="ECO:0000256" key="3">
    <source>
        <dbReference type="ARBA" id="ARBA00022614"/>
    </source>
</evidence>